<evidence type="ECO:0000313" key="2">
    <source>
        <dbReference type="EMBL" id="KAG7153718.1"/>
    </source>
</evidence>
<feature type="chain" id="PRO_5035226505" evidence="1">
    <location>
        <begin position="24"/>
        <end position="95"/>
    </location>
</feature>
<organism evidence="2 3">
    <name type="scientific">Homarus americanus</name>
    <name type="common">American lobster</name>
    <dbReference type="NCBI Taxonomy" id="6706"/>
    <lineage>
        <taxon>Eukaryota</taxon>
        <taxon>Metazoa</taxon>
        <taxon>Ecdysozoa</taxon>
        <taxon>Arthropoda</taxon>
        <taxon>Crustacea</taxon>
        <taxon>Multicrustacea</taxon>
        <taxon>Malacostraca</taxon>
        <taxon>Eumalacostraca</taxon>
        <taxon>Eucarida</taxon>
        <taxon>Decapoda</taxon>
        <taxon>Pleocyemata</taxon>
        <taxon>Astacidea</taxon>
        <taxon>Nephropoidea</taxon>
        <taxon>Nephropidae</taxon>
        <taxon>Homarus</taxon>
    </lineage>
</organism>
<name>A0A8J5JFV6_HOMAM</name>
<proteinExistence type="predicted"/>
<dbReference type="AlphaFoldDB" id="A0A8J5JFV6"/>
<comment type="caution">
    <text evidence="2">The sequence shown here is derived from an EMBL/GenBank/DDBJ whole genome shotgun (WGS) entry which is preliminary data.</text>
</comment>
<accession>A0A8J5JFV6</accession>
<evidence type="ECO:0000313" key="3">
    <source>
        <dbReference type="Proteomes" id="UP000747542"/>
    </source>
</evidence>
<gene>
    <name evidence="2" type="ORF">Hamer_G009386</name>
</gene>
<keyword evidence="1" id="KW-0732">Signal</keyword>
<reference evidence="2" key="1">
    <citation type="journal article" date="2021" name="Sci. Adv.">
        <title>The American lobster genome reveals insights on longevity, neural, and immune adaptations.</title>
        <authorList>
            <person name="Polinski J.M."/>
            <person name="Zimin A.V."/>
            <person name="Clark K.F."/>
            <person name="Kohn A.B."/>
            <person name="Sadowski N."/>
            <person name="Timp W."/>
            <person name="Ptitsyn A."/>
            <person name="Khanna P."/>
            <person name="Romanova D.Y."/>
            <person name="Williams P."/>
            <person name="Greenwood S.J."/>
            <person name="Moroz L.L."/>
            <person name="Walt D.R."/>
            <person name="Bodnar A.G."/>
        </authorList>
    </citation>
    <scope>NUCLEOTIDE SEQUENCE</scope>
    <source>
        <strain evidence="2">GMGI-L3</strain>
    </source>
</reference>
<feature type="signal peptide" evidence="1">
    <location>
        <begin position="1"/>
        <end position="23"/>
    </location>
</feature>
<sequence>MKGSWLLLLLTAVLTVGVNIVGGAPEPNGDSEEDQDGELQDVRQLRELVRQRLKEKTKQIAKKVGGKVKEFAKNELVREAVKGVGKAAIGAAMQG</sequence>
<evidence type="ECO:0000256" key="1">
    <source>
        <dbReference type="SAM" id="SignalP"/>
    </source>
</evidence>
<dbReference type="Proteomes" id="UP000747542">
    <property type="component" value="Unassembled WGS sequence"/>
</dbReference>
<protein>
    <submittedName>
        <fullName evidence="2">Uncharacterized protein</fullName>
    </submittedName>
</protein>
<keyword evidence="3" id="KW-1185">Reference proteome</keyword>
<dbReference type="EMBL" id="JAHLQT010046319">
    <property type="protein sequence ID" value="KAG7153718.1"/>
    <property type="molecule type" value="Genomic_DNA"/>
</dbReference>